<name>V4K193_EUTSA</name>
<feature type="signal peptide" evidence="1">
    <location>
        <begin position="1"/>
        <end position="18"/>
    </location>
</feature>
<organism evidence="2 3">
    <name type="scientific">Eutrema salsugineum</name>
    <name type="common">Saltwater cress</name>
    <name type="synonym">Sisymbrium salsugineum</name>
    <dbReference type="NCBI Taxonomy" id="72664"/>
    <lineage>
        <taxon>Eukaryota</taxon>
        <taxon>Viridiplantae</taxon>
        <taxon>Streptophyta</taxon>
        <taxon>Embryophyta</taxon>
        <taxon>Tracheophyta</taxon>
        <taxon>Spermatophyta</taxon>
        <taxon>Magnoliopsida</taxon>
        <taxon>eudicotyledons</taxon>
        <taxon>Gunneridae</taxon>
        <taxon>Pentapetalae</taxon>
        <taxon>rosids</taxon>
        <taxon>malvids</taxon>
        <taxon>Brassicales</taxon>
        <taxon>Brassicaceae</taxon>
        <taxon>Eutremeae</taxon>
        <taxon>Eutrema</taxon>
    </lineage>
</organism>
<proteinExistence type="predicted"/>
<sequence length="85" mass="9415">MVFRKVVLLAVLLSLSCALEGEARLSGEMRDVTIQRGGPCNNENTCHNHCPGCAITHCIFNQCVCTKCNPPQLNLHVNYNIYPNL</sequence>
<feature type="chain" id="PRO_5004721850" evidence="1">
    <location>
        <begin position="19"/>
        <end position="85"/>
    </location>
</feature>
<dbReference type="KEGG" id="eus:EUTSA_v10005663mg"/>
<keyword evidence="1" id="KW-0732">Signal</keyword>
<evidence type="ECO:0000313" key="3">
    <source>
        <dbReference type="Proteomes" id="UP000030689"/>
    </source>
</evidence>
<evidence type="ECO:0000313" key="2">
    <source>
        <dbReference type="EMBL" id="ESQ31655.1"/>
    </source>
</evidence>
<evidence type="ECO:0000256" key="1">
    <source>
        <dbReference type="SAM" id="SignalP"/>
    </source>
</evidence>
<gene>
    <name evidence="2" type="ORF">EUTSA_v10005663mg</name>
</gene>
<dbReference type="AlphaFoldDB" id="V4K193"/>
<accession>V4K193</accession>
<keyword evidence="3" id="KW-1185">Reference proteome</keyword>
<dbReference type="Gramene" id="ESQ31655">
    <property type="protein sequence ID" value="ESQ31655"/>
    <property type="gene ID" value="EUTSA_v10005663mg"/>
</dbReference>
<dbReference type="EMBL" id="KI517748">
    <property type="protein sequence ID" value="ESQ31655.1"/>
    <property type="molecule type" value="Genomic_DNA"/>
</dbReference>
<dbReference type="Proteomes" id="UP000030689">
    <property type="component" value="Unassembled WGS sequence"/>
</dbReference>
<reference evidence="2 3" key="1">
    <citation type="journal article" date="2013" name="Front. Plant Sci.">
        <title>The Reference Genome of the Halophytic Plant Eutrema salsugineum.</title>
        <authorList>
            <person name="Yang R."/>
            <person name="Jarvis D.E."/>
            <person name="Chen H."/>
            <person name="Beilstein M.A."/>
            <person name="Grimwood J."/>
            <person name="Jenkins J."/>
            <person name="Shu S."/>
            <person name="Prochnik S."/>
            <person name="Xin M."/>
            <person name="Ma C."/>
            <person name="Schmutz J."/>
            <person name="Wing R.A."/>
            <person name="Mitchell-Olds T."/>
            <person name="Schumaker K.S."/>
            <person name="Wang X."/>
        </authorList>
    </citation>
    <scope>NUCLEOTIDE SEQUENCE [LARGE SCALE GENOMIC DNA]</scope>
</reference>
<dbReference type="OMA" id="CAITHCI"/>
<protein>
    <submittedName>
        <fullName evidence="2">Uncharacterized protein</fullName>
    </submittedName>
</protein>
<dbReference type="PROSITE" id="PS51257">
    <property type="entry name" value="PROKAR_LIPOPROTEIN"/>
    <property type="match status" value="1"/>
</dbReference>